<sequence length="73" mass="7968">MLYITFSERLLVLRLLLLLLLLLLLSLLLFAEGGRAAGGGSAVVFVCIRGESYVEKNAKILLLSPLPPTNEIQ</sequence>
<evidence type="ECO:0000313" key="1">
    <source>
        <dbReference type="EMBL" id="KAB8244043.1"/>
    </source>
</evidence>
<accession>A0A5N6GUC2</accession>
<reference evidence="1" key="1">
    <citation type="submission" date="2019-04" db="EMBL/GenBank/DDBJ databases">
        <title>Friends and foes A comparative genomics study of 23 Aspergillus species from section Flavi.</title>
        <authorList>
            <consortium name="DOE Joint Genome Institute"/>
            <person name="Kjaerbolling I."/>
            <person name="Vesth T."/>
            <person name="Frisvad J.C."/>
            <person name="Nybo J.L."/>
            <person name="Theobald S."/>
            <person name="Kildgaard S."/>
            <person name="Isbrandt T."/>
            <person name="Kuo A."/>
            <person name="Sato A."/>
            <person name="Lyhne E.K."/>
            <person name="Kogle M.E."/>
            <person name="Wiebenga A."/>
            <person name="Kun R.S."/>
            <person name="Lubbers R.J."/>
            <person name="Makela M.R."/>
            <person name="Barry K."/>
            <person name="Chovatia M."/>
            <person name="Clum A."/>
            <person name="Daum C."/>
            <person name="Haridas S."/>
            <person name="He G."/>
            <person name="LaButti K."/>
            <person name="Lipzen A."/>
            <person name="Mondo S."/>
            <person name="Riley R."/>
            <person name="Salamov A."/>
            <person name="Simmons B.A."/>
            <person name="Magnuson J.K."/>
            <person name="Henrissat B."/>
            <person name="Mortensen U.H."/>
            <person name="Larsen T.O."/>
            <person name="Devries R.P."/>
            <person name="Grigoriev I.V."/>
            <person name="Machida M."/>
            <person name="Baker S.E."/>
            <person name="Andersen M.R."/>
        </authorList>
    </citation>
    <scope>NUCLEOTIDE SEQUENCE [LARGE SCALE GENOMIC DNA]</scope>
    <source>
        <strain evidence="1">CBS 121.62</strain>
    </source>
</reference>
<gene>
    <name evidence="1" type="ORF">BDV35DRAFT_361245</name>
</gene>
<organism evidence="1">
    <name type="scientific">Aspergillus flavus</name>
    <dbReference type="NCBI Taxonomy" id="5059"/>
    <lineage>
        <taxon>Eukaryota</taxon>
        <taxon>Fungi</taxon>
        <taxon>Dikarya</taxon>
        <taxon>Ascomycota</taxon>
        <taxon>Pezizomycotina</taxon>
        <taxon>Eurotiomycetes</taxon>
        <taxon>Eurotiomycetidae</taxon>
        <taxon>Eurotiales</taxon>
        <taxon>Aspergillaceae</taxon>
        <taxon>Aspergillus</taxon>
        <taxon>Aspergillus subgen. Circumdati</taxon>
    </lineage>
</organism>
<protein>
    <submittedName>
        <fullName evidence="1">Uncharacterized protein</fullName>
    </submittedName>
</protein>
<dbReference type="EMBL" id="ML734633">
    <property type="protein sequence ID" value="KAB8244043.1"/>
    <property type="molecule type" value="Genomic_DNA"/>
</dbReference>
<proteinExistence type="predicted"/>
<dbReference type="AlphaFoldDB" id="A0A5N6GUC2"/>
<dbReference type="Proteomes" id="UP000325434">
    <property type="component" value="Unassembled WGS sequence"/>
</dbReference>
<name>A0A5N6GUC2_ASPFL</name>